<dbReference type="Pfam" id="PF00486">
    <property type="entry name" value="Trans_reg_C"/>
    <property type="match status" value="1"/>
</dbReference>
<dbReference type="Gene3D" id="3.40.50.2300">
    <property type="match status" value="1"/>
</dbReference>
<feature type="domain" description="OmpR/PhoB-type" evidence="10">
    <location>
        <begin position="132"/>
        <end position="230"/>
    </location>
</feature>
<dbReference type="CDD" id="cd00383">
    <property type="entry name" value="trans_reg_C"/>
    <property type="match status" value="1"/>
</dbReference>
<evidence type="ECO:0000256" key="3">
    <source>
        <dbReference type="ARBA" id="ARBA00023012"/>
    </source>
</evidence>
<dbReference type="GO" id="GO:0000156">
    <property type="term" value="F:phosphorelay response regulator activity"/>
    <property type="evidence" value="ECO:0007669"/>
    <property type="project" value="TreeGrafter"/>
</dbReference>
<name>A0A7Y9DZG3_9PSEU</name>
<dbReference type="InterPro" id="IPR016032">
    <property type="entry name" value="Sig_transdc_resp-reg_C-effctor"/>
</dbReference>
<dbReference type="InterPro" id="IPR039420">
    <property type="entry name" value="WalR-like"/>
</dbReference>
<dbReference type="AlphaFoldDB" id="A0A7Y9DZG3"/>
<dbReference type="GO" id="GO:0000976">
    <property type="term" value="F:transcription cis-regulatory region binding"/>
    <property type="evidence" value="ECO:0007669"/>
    <property type="project" value="TreeGrafter"/>
</dbReference>
<dbReference type="SUPFAM" id="SSF46894">
    <property type="entry name" value="C-terminal effector domain of the bipartite response regulators"/>
    <property type="match status" value="1"/>
</dbReference>
<organism evidence="11 12">
    <name type="scientific">Actinomycetospora corticicola</name>
    <dbReference type="NCBI Taxonomy" id="663602"/>
    <lineage>
        <taxon>Bacteria</taxon>
        <taxon>Bacillati</taxon>
        <taxon>Actinomycetota</taxon>
        <taxon>Actinomycetes</taxon>
        <taxon>Pseudonocardiales</taxon>
        <taxon>Pseudonocardiaceae</taxon>
        <taxon>Actinomycetospora</taxon>
    </lineage>
</organism>
<dbReference type="InterPro" id="IPR036388">
    <property type="entry name" value="WH-like_DNA-bd_sf"/>
</dbReference>
<evidence type="ECO:0000256" key="6">
    <source>
        <dbReference type="ARBA" id="ARBA00023163"/>
    </source>
</evidence>
<evidence type="ECO:0000313" key="12">
    <source>
        <dbReference type="Proteomes" id="UP000535890"/>
    </source>
</evidence>
<dbReference type="Gene3D" id="1.10.10.10">
    <property type="entry name" value="Winged helix-like DNA-binding domain superfamily/Winged helix DNA-binding domain"/>
    <property type="match status" value="1"/>
</dbReference>
<dbReference type="PROSITE" id="PS50110">
    <property type="entry name" value="RESPONSE_REGULATORY"/>
    <property type="match status" value="1"/>
</dbReference>
<accession>A0A7Y9DZG3</accession>
<dbReference type="Gene3D" id="6.10.250.690">
    <property type="match status" value="1"/>
</dbReference>
<dbReference type="PROSITE" id="PS51755">
    <property type="entry name" value="OMPR_PHOB"/>
    <property type="match status" value="1"/>
</dbReference>
<evidence type="ECO:0000256" key="8">
    <source>
        <dbReference type="PROSITE-ProRule" id="PRU01091"/>
    </source>
</evidence>
<comment type="caution">
    <text evidence="11">The sequence shown here is derived from an EMBL/GenBank/DDBJ whole genome shotgun (WGS) entry which is preliminary data.</text>
</comment>
<evidence type="ECO:0000256" key="5">
    <source>
        <dbReference type="ARBA" id="ARBA00023125"/>
    </source>
</evidence>
<dbReference type="Pfam" id="PF00072">
    <property type="entry name" value="Response_reg"/>
    <property type="match status" value="1"/>
</dbReference>
<keyword evidence="4" id="KW-0805">Transcription regulation</keyword>
<dbReference type="PANTHER" id="PTHR48111">
    <property type="entry name" value="REGULATOR OF RPOS"/>
    <property type="match status" value="1"/>
</dbReference>
<dbReference type="PANTHER" id="PTHR48111:SF22">
    <property type="entry name" value="REGULATOR OF RPOS"/>
    <property type="match status" value="1"/>
</dbReference>
<dbReference type="InterPro" id="IPR001789">
    <property type="entry name" value="Sig_transdc_resp-reg_receiver"/>
</dbReference>
<feature type="modified residue" description="4-aspartylphosphate" evidence="7">
    <location>
        <position position="53"/>
    </location>
</feature>
<evidence type="ECO:0000256" key="2">
    <source>
        <dbReference type="ARBA" id="ARBA00022553"/>
    </source>
</evidence>
<dbReference type="SMART" id="SM00448">
    <property type="entry name" value="REC"/>
    <property type="match status" value="1"/>
</dbReference>
<evidence type="ECO:0000313" key="11">
    <source>
        <dbReference type="EMBL" id="NYD38205.1"/>
    </source>
</evidence>
<comment type="subcellular location">
    <subcellularLocation>
        <location evidence="1">Cytoplasm</location>
    </subcellularLocation>
</comment>
<keyword evidence="6" id="KW-0804">Transcription</keyword>
<evidence type="ECO:0000259" key="9">
    <source>
        <dbReference type="PROSITE" id="PS50110"/>
    </source>
</evidence>
<protein>
    <submittedName>
        <fullName evidence="11">Two-component system response regulator MprA</fullName>
    </submittedName>
</protein>
<dbReference type="GO" id="GO:0006355">
    <property type="term" value="P:regulation of DNA-templated transcription"/>
    <property type="evidence" value="ECO:0007669"/>
    <property type="project" value="InterPro"/>
</dbReference>
<feature type="domain" description="Response regulatory" evidence="9">
    <location>
        <begin position="4"/>
        <end position="118"/>
    </location>
</feature>
<dbReference type="GO" id="GO:0032993">
    <property type="term" value="C:protein-DNA complex"/>
    <property type="evidence" value="ECO:0007669"/>
    <property type="project" value="TreeGrafter"/>
</dbReference>
<evidence type="ECO:0000256" key="1">
    <source>
        <dbReference type="ARBA" id="ARBA00004496"/>
    </source>
</evidence>
<sequence length="231" mass="25695">MPQRVLVADDDRAIRESLARALELEGYDVVPVVDGVESLTRVRHETFDALVLDVMMPGVDGLAVCRVLRADGDRTPVLMLTARQETADRVAGLDAGADDYLPKPFELDELLARLRALLRRASFATTEEPEERGALRVGALHVDPAARRAWWADEELALSKTEFDLLELLARNEGIVLDHTTVYERIWGYDFGSDSKNLAVYVGYLRRKLTAAGAPTLIHTVRGVGYTVRRP</sequence>
<keyword evidence="2 7" id="KW-0597">Phosphoprotein</keyword>
<dbReference type="InterPro" id="IPR001867">
    <property type="entry name" value="OmpR/PhoB-type_DNA-bd"/>
</dbReference>
<evidence type="ECO:0000256" key="7">
    <source>
        <dbReference type="PROSITE-ProRule" id="PRU00169"/>
    </source>
</evidence>
<dbReference type="SUPFAM" id="SSF52172">
    <property type="entry name" value="CheY-like"/>
    <property type="match status" value="1"/>
</dbReference>
<gene>
    <name evidence="11" type="ORF">BJ983_004307</name>
</gene>
<evidence type="ECO:0000259" key="10">
    <source>
        <dbReference type="PROSITE" id="PS51755"/>
    </source>
</evidence>
<dbReference type="GO" id="GO:0005829">
    <property type="term" value="C:cytosol"/>
    <property type="evidence" value="ECO:0007669"/>
    <property type="project" value="TreeGrafter"/>
</dbReference>
<evidence type="ECO:0000256" key="4">
    <source>
        <dbReference type="ARBA" id="ARBA00023015"/>
    </source>
</evidence>
<dbReference type="Proteomes" id="UP000535890">
    <property type="component" value="Unassembled WGS sequence"/>
</dbReference>
<keyword evidence="12" id="KW-1185">Reference proteome</keyword>
<dbReference type="CDD" id="cd17574">
    <property type="entry name" value="REC_OmpR"/>
    <property type="match status" value="1"/>
</dbReference>
<dbReference type="EMBL" id="JACCBN010000001">
    <property type="protein sequence ID" value="NYD38205.1"/>
    <property type="molecule type" value="Genomic_DNA"/>
</dbReference>
<keyword evidence="3" id="KW-0902">Two-component regulatory system</keyword>
<dbReference type="FunFam" id="3.40.50.2300:FF:000001">
    <property type="entry name" value="DNA-binding response regulator PhoB"/>
    <property type="match status" value="1"/>
</dbReference>
<dbReference type="InterPro" id="IPR011006">
    <property type="entry name" value="CheY-like_superfamily"/>
</dbReference>
<reference evidence="11 12" key="1">
    <citation type="submission" date="2020-07" db="EMBL/GenBank/DDBJ databases">
        <title>Sequencing the genomes of 1000 actinobacteria strains.</title>
        <authorList>
            <person name="Klenk H.-P."/>
        </authorList>
    </citation>
    <scope>NUCLEOTIDE SEQUENCE [LARGE SCALE GENOMIC DNA]</scope>
    <source>
        <strain evidence="11 12">DSM 45772</strain>
    </source>
</reference>
<dbReference type="SMART" id="SM00862">
    <property type="entry name" value="Trans_reg_C"/>
    <property type="match status" value="1"/>
</dbReference>
<keyword evidence="5 8" id="KW-0238">DNA-binding</keyword>
<feature type="DNA-binding region" description="OmpR/PhoB-type" evidence="8">
    <location>
        <begin position="132"/>
        <end position="230"/>
    </location>
</feature>
<proteinExistence type="predicted"/>